<keyword evidence="2" id="KW-1185">Reference proteome</keyword>
<accession>A0A183Q2Y1</accession>
<reference evidence="1 2" key="1">
    <citation type="submission" date="2018-11" db="EMBL/GenBank/DDBJ databases">
        <authorList>
            <consortium name="Pathogen Informatics"/>
        </authorList>
    </citation>
    <scope>NUCLEOTIDE SEQUENCE [LARGE SCALE GENOMIC DNA]</scope>
    <source>
        <strain>Denwood</strain>
        <strain evidence="2">Zambia</strain>
    </source>
</reference>
<dbReference type="EMBL" id="UZAL01045840">
    <property type="protein sequence ID" value="VDP83775.1"/>
    <property type="molecule type" value="Genomic_DNA"/>
</dbReference>
<evidence type="ECO:0000313" key="2">
    <source>
        <dbReference type="Proteomes" id="UP000269396"/>
    </source>
</evidence>
<name>A0A183Q2Y1_9TREM</name>
<sequence length="81" mass="9315">MNPGFVLFGNHQQGVPVILRELVLPDALDPMSLSFTVRDVTTKVFGQRLTSCRVVHQFPHDYRYTSNHHLISTLCTRYRVS</sequence>
<evidence type="ECO:0000313" key="1">
    <source>
        <dbReference type="EMBL" id="VDP83775.1"/>
    </source>
</evidence>
<protein>
    <submittedName>
        <fullName evidence="1">Uncharacterized protein</fullName>
    </submittedName>
</protein>
<proteinExistence type="predicted"/>
<dbReference type="Proteomes" id="UP000269396">
    <property type="component" value="Unassembled WGS sequence"/>
</dbReference>
<organism evidence="1 2">
    <name type="scientific">Schistosoma mattheei</name>
    <dbReference type="NCBI Taxonomy" id="31246"/>
    <lineage>
        <taxon>Eukaryota</taxon>
        <taxon>Metazoa</taxon>
        <taxon>Spiralia</taxon>
        <taxon>Lophotrochozoa</taxon>
        <taxon>Platyhelminthes</taxon>
        <taxon>Trematoda</taxon>
        <taxon>Digenea</taxon>
        <taxon>Strigeidida</taxon>
        <taxon>Schistosomatoidea</taxon>
        <taxon>Schistosomatidae</taxon>
        <taxon>Schistosoma</taxon>
    </lineage>
</organism>
<gene>
    <name evidence="1" type="ORF">SMTD_LOCUS20967</name>
</gene>
<dbReference type="AlphaFoldDB" id="A0A183Q2Y1"/>